<dbReference type="SUPFAM" id="SSF56112">
    <property type="entry name" value="Protein kinase-like (PK-like)"/>
    <property type="match status" value="1"/>
</dbReference>
<sequence length="49" mass="5311">MAPELMQAVMQRDSNSDLALAVDIWSLGCTNIKMLNGKPPWSDFEGAGT</sequence>
<reference evidence="7 8" key="1">
    <citation type="journal article" date="2023" name="G3 (Bethesda)">
        <title>A haplotype-resolved chromosome-scale genome for Quercus rubra L. provides insights into the genetics of adaptive traits for red oak species.</title>
        <authorList>
            <person name="Kapoor B."/>
            <person name="Jenkins J."/>
            <person name="Schmutz J."/>
            <person name="Zhebentyayeva T."/>
            <person name="Kuelheim C."/>
            <person name="Coggeshall M."/>
            <person name="Heim C."/>
            <person name="Lasky J.R."/>
            <person name="Leites L."/>
            <person name="Islam-Faridi N."/>
            <person name="Romero-Severson J."/>
            <person name="DeLeo V.L."/>
            <person name="Lucas S.M."/>
            <person name="Lazic D."/>
            <person name="Gailing O."/>
            <person name="Carlson J."/>
            <person name="Staton M."/>
        </authorList>
    </citation>
    <scope>NUCLEOTIDE SEQUENCE [LARGE SCALE GENOMIC DNA]</scope>
    <source>
        <strain evidence="7">Pseudo-F2</strain>
    </source>
</reference>
<evidence type="ECO:0000313" key="7">
    <source>
        <dbReference type="EMBL" id="KAK4584528.1"/>
    </source>
</evidence>
<evidence type="ECO:0000256" key="2">
    <source>
        <dbReference type="ARBA" id="ARBA00022679"/>
    </source>
</evidence>
<dbReference type="InterPro" id="IPR050538">
    <property type="entry name" value="MAP_kinase_kinase_kinase"/>
</dbReference>
<dbReference type="InterPro" id="IPR000719">
    <property type="entry name" value="Prot_kinase_dom"/>
</dbReference>
<dbReference type="PANTHER" id="PTHR48016:SF5">
    <property type="entry name" value="MITOGEN-ACTIVATED PROTEIN KINASE KINASE KINASE 5"/>
    <property type="match status" value="1"/>
</dbReference>
<keyword evidence="4" id="KW-0418">Kinase</keyword>
<comment type="caution">
    <text evidence="7">The sequence shown here is derived from an EMBL/GenBank/DDBJ whole genome shotgun (WGS) entry which is preliminary data.</text>
</comment>
<keyword evidence="2" id="KW-0808">Transferase</keyword>
<dbReference type="PROSITE" id="PS50011">
    <property type="entry name" value="PROTEIN_KINASE_DOM"/>
    <property type="match status" value="1"/>
</dbReference>
<dbReference type="GO" id="GO:0005737">
    <property type="term" value="C:cytoplasm"/>
    <property type="evidence" value="ECO:0007669"/>
    <property type="project" value="TreeGrafter"/>
</dbReference>
<dbReference type="GO" id="GO:0005524">
    <property type="term" value="F:ATP binding"/>
    <property type="evidence" value="ECO:0007669"/>
    <property type="project" value="UniProtKB-KW"/>
</dbReference>
<dbReference type="AlphaFoldDB" id="A0AAN7IK31"/>
<dbReference type="EMBL" id="JAXUIC010000006">
    <property type="protein sequence ID" value="KAK4584528.1"/>
    <property type="molecule type" value="Genomic_DNA"/>
</dbReference>
<keyword evidence="8" id="KW-1185">Reference proteome</keyword>
<comment type="similarity">
    <text evidence="1">Belongs to the protein kinase superfamily. STE Ser/Thr protein kinase family. MAP kinase kinase kinase subfamily.</text>
</comment>
<name>A0AAN7IK31_QUERU</name>
<accession>A0AAN7IK31</accession>
<dbReference type="Proteomes" id="UP001324115">
    <property type="component" value="Unassembled WGS sequence"/>
</dbReference>
<protein>
    <recommendedName>
        <fullName evidence="6">Protein kinase domain-containing protein</fullName>
    </recommendedName>
</protein>
<evidence type="ECO:0000256" key="3">
    <source>
        <dbReference type="ARBA" id="ARBA00022741"/>
    </source>
</evidence>
<evidence type="ECO:0000313" key="8">
    <source>
        <dbReference type="Proteomes" id="UP001324115"/>
    </source>
</evidence>
<keyword evidence="3" id="KW-0547">Nucleotide-binding</keyword>
<evidence type="ECO:0000256" key="4">
    <source>
        <dbReference type="ARBA" id="ARBA00022777"/>
    </source>
</evidence>
<evidence type="ECO:0000259" key="6">
    <source>
        <dbReference type="PROSITE" id="PS50011"/>
    </source>
</evidence>
<organism evidence="7 8">
    <name type="scientific">Quercus rubra</name>
    <name type="common">Northern red oak</name>
    <name type="synonym">Quercus borealis</name>
    <dbReference type="NCBI Taxonomy" id="3512"/>
    <lineage>
        <taxon>Eukaryota</taxon>
        <taxon>Viridiplantae</taxon>
        <taxon>Streptophyta</taxon>
        <taxon>Embryophyta</taxon>
        <taxon>Tracheophyta</taxon>
        <taxon>Spermatophyta</taxon>
        <taxon>Magnoliopsida</taxon>
        <taxon>eudicotyledons</taxon>
        <taxon>Gunneridae</taxon>
        <taxon>Pentapetalae</taxon>
        <taxon>rosids</taxon>
        <taxon>fabids</taxon>
        <taxon>Fagales</taxon>
        <taxon>Fagaceae</taxon>
        <taxon>Quercus</taxon>
    </lineage>
</organism>
<feature type="domain" description="Protein kinase" evidence="6">
    <location>
        <begin position="1"/>
        <end position="49"/>
    </location>
</feature>
<evidence type="ECO:0000256" key="1">
    <source>
        <dbReference type="ARBA" id="ARBA00006529"/>
    </source>
</evidence>
<evidence type="ECO:0000256" key="5">
    <source>
        <dbReference type="ARBA" id="ARBA00022840"/>
    </source>
</evidence>
<dbReference type="GO" id="GO:0004709">
    <property type="term" value="F:MAP kinase kinase kinase activity"/>
    <property type="evidence" value="ECO:0007669"/>
    <property type="project" value="TreeGrafter"/>
</dbReference>
<dbReference type="Gene3D" id="1.10.510.10">
    <property type="entry name" value="Transferase(Phosphotransferase) domain 1"/>
    <property type="match status" value="1"/>
</dbReference>
<proteinExistence type="inferred from homology"/>
<dbReference type="PANTHER" id="PTHR48016">
    <property type="entry name" value="MAP KINASE KINASE KINASE SSK2-RELATED-RELATED"/>
    <property type="match status" value="1"/>
</dbReference>
<keyword evidence="5" id="KW-0067">ATP-binding</keyword>
<dbReference type="InterPro" id="IPR011009">
    <property type="entry name" value="Kinase-like_dom_sf"/>
</dbReference>
<gene>
    <name evidence="7" type="ORF">RGQ29_022302</name>
</gene>